<organism evidence="2">
    <name type="scientific">Aspergillus niger</name>
    <dbReference type="NCBI Taxonomy" id="5061"/>
    <lineage>
        <taxon>Eukaryota</taxon>
        <taxon>Fungi</taxon>
        <taxon>Dikarya</taxon>
        <taxon>Ascomycota</taxon>
        <taxon>Pezizomycotina</taxon>
        <taxon>Eurotiomycetes</taxon>
        <taxon>Eurotiomycetidae</taxon>
        <taxon>Eurotiales</taxon>
        <taxon>Aspergillaceae</taxon>
        <taxon>Aspergillus</taxon>
        <taxon>Aspergillus subgen. Circumdati</taxon>
    </lineage>
</organism>
<evidence type="ECO:0000256" key="1">
    <source>
        <dbReference type="SAM" id="MobiDB-lite"/>
    </source>
</evidence>
<dbReference type="VEuPathDB" id="FungiDB:An07g06690"/>
<gene>
    <name evidence="2" type="ORF">An07g06690</name>
</gene>
<dbReference type="KEGG" id="ang:An07g06690"/>
<sequence>MAGLGSSWSEAISSVADRLSMLGNRSVVRVWRVMRVRVRHTTTFPATGYTKTEGKGKMAQSIGRGDGLGLDSPGSTTTTTTSVTNSSSRFSPKSHSVTPGLMAFPLLLPYSRITPGVIVRLAVFLVHAHHHPIVDWRRNRWNGYAKE</sequence>
<reference evidence="2" key="1">
    <citation type="submission" date="2025-02" db="EMBL/GenBank/DDBJ databases">
        <authorList>
            <consortium name="NCBI Genome Project"/>
        </authorList>
    </citation>
    <scope>NUCLEOTIDE SEQUENCE</scope>
</reference>
<dbReference type="GeneID" id="84591440"/>
<dbReference type="AlphaFoldDB" id="A0AAJ8BRJ3"/>
<reference evidence="2" key="2">
    <citation type="submission" date="2025-08" db="UniProtKB">
        <authorList>
            <consortium name="RefSeq"/>
        </authorList>
    </citation>
    <scope>IDENTIFICATION</scope>
</reference>
<proteinExistence type="predicted"/>
<name>A0AAJ8BRJ3_ASPNG</name>
<accession>A0AAJ8BRJ3</accession>
<dbReference type="RefSeq" id="XP_059600975.1">
    <property type="nucleotide sequence ID" value="XM_059748542.1"/>
</dbReference>
<evidence type="ECO:0000313" key="2">
    <source>
        <dbReference type="RefSeq" id="XP_059600975.1"/>
    </source>
</evidence>
<feature type="region of interest" description="Disordered" evidence="1">
    <location>
        <begin position="66"/>
        <end position="92"/>
    </location>
</feature>
<protein>
    <submittedName>
        <fullName evidence="2">Uncharacterized protein</fullName>
    </submittedName>
</protein>
<feature type="compositionally biased region" description="Low complexity" evidence="1">
    <location>
        <begin position="72"/>
        <end position="91"/>
    </location>
</feature>